<evidence type="ECO:0000259" key="12">
    <source>
        <dbReference type="Pfam" id="PF07885"/>
    </source>
</evidence>
<keyword evidence="2 9" id="KW-0813">Transport</keyword>
<evidence type="ECO:0000256" key="1">
    <source>
        <dbReference type="ARBA" id="ARBA00004141"/>
    </source>
</evidence>
<evidence type="ECO:0000256" key="11">
    <source>
        <dbReference type="SAM" id="SignalP"/>
    </source>
</evidence>
<feature type="domain" description="Potassium channel" evidence="12">
    <location>
        <begin position="166"/>
        <end position="213"/>
    </location>
</feature>
<dbReference type="GO" id="GO:0015271">
    <property type="term" value="F:outward rectifier potassium channel activity"/>
    <property type="evidence" value="ECO:0007669"/>
    <property type="project" value="TreeGrafter"/>
</dbReference>
<organism evidence="13 14">
    <name type="scientific">Danionella cerebrum</name>
    <dbReference type="NCBI Taxonomy" id="2873325"/>
    <lineage>
        <taxon>Eukaryota</taxon>
        <taxon>Metazoa</taxon>
        <taxon>Chordata</taxon>
        <taxon>Craniata</taxon>
        <taxon>Vertebrata</taxon>
        <taxon>Euteleostomi</taxon>
        <taxon>Actinopterygii</taxon>
        <taxon>Neopterygii</taxon>
        <taxon>Teleostei</taxon>
        <taxon>Ostariophysi</taxon>
        <taxon>Cypriniformes</taxon>
        <taxon>Danionidae</taxon>
        <taxon>Danioninae</taxon>
        <taxon>Danionella</taxon>
    </lineage>
</organism>
<keyword evidence="6 9" id="KW-0406">Ion transport</keyword>
<keyword evidence="5 10" id="KW-1133">Transmembrane helix</keyword>
<evidence type="ECO:0000256" key="7">
    <source>
        <dbReference type="ARBA" id="ARBA00023136"/>
    </source>
</evidence>
<dbReference type="SUPFAM" id="SSF81324">
    <property type="entry name" value="Voltage-gated potassium channels"/>
    <property type="match status" value="2"/>
</dbReference>
<protein>
    <recommendedName>
        <fullName evidence="12">Potassium channel domain-containing protein</fullName>
    </recommendedName>
</protein>
<dbReference type="STRING" id="623744.A0A553MQA0"/>
<reference evidence="13 14" key="1">
    <citation type="journal article" date="2019" name="Sci. Data">
        <title>Hybrid genome assembly and annotation of Danionella translucida.</title>
        <authorList>
            <person name="Kadobianskyi M."/>
            <person name="Schulze L."/>
            <person name="Schuelke M."/>
            <person name="Judkewitz B."/>
        </authorList>
    </citation>
    <scope>NUCLEOTIDE SEQUENCE [LARGE SCALE GENOMIC DNA]</scope>
    <source>
        <strain evidence="13 14">Bolton</strain>
    </source>
</reference>
<evidence type="ECO:0000256" key="2">
    <source>
        <dbReference type="ARBA" id="ARBA00022448"/>
    </source>
</evidence>
<keyword evidence="14" id="KW-1185">Reference proteome</keyword>
<evidence type="ECO:0000313" key="13">
    <source>
        <dbReference type="EMBL" id="TRY55357.1"/>
    </source>
</evidence>
<sequence>MAMYVLFIIFGAVVLMVLEQPEESLLVKEVRELKARFLDNNPCVDEKRLDLFLNNVFSVNKRGVAVLNSESYECNFDFTSSLFFVVTYLTTTGYGTTVPLSDEGRGFCVVYCLVGIPLNMLLLSSLTQALLPWVTHGPIQSLQIFWGLSHNQAALVHCCFLGFCTITLFFLLPAGALYLLEEHWSYLEALYFCFISLSTTGLGDFLPGRTQSRAARQWLEFATS</sequence>
<gene>
    <name evidence="13" type="ORF">DNTS_020904</name>
</gene>
<dbReference type="OrthoDB" id="297496at2759"/>
<evidence type="ECO:0000256" key="10">
    <source>
        <dbReference type="SAM" id="Phobius"/>
    </source>
</evidence>
<evidence type="ECO:0000256" key="3">
    <source>
        <dbReference type="ARBA" id="ARBA00022692"/>
    </source>
</evidence>
<proteinExistence type="inferred from homology"/>
<dbReference type="GO" id="GO:0005886">
    <property type="term" value="C:plasma membrane"/>
    <property type="evidence" value="ECO:0007669"/>
    <property type="project" value="TreeGrafter"/>
</dbReference>
<keyword evidence="11" id="KW-0732">Signal</keyword>
<dbReference type="InterPro" id="IPR001779">
    <property type="entry name" value="2pore_dom_K_chnl_TWIK1"/>
</dbReference>
<feature type="non-terminal residue" evidence="13">
    <location>
        <position position="224"/>
    </location>
</feature>
<dbReference type="PRINTS" id="PR01096">
    <property type="entry name" value="TWIK1CHANNEL"/>
</dbReference>
<feature type="chain" id="PRO_5021791711" description="Potassium channel domain-containing protein" evidence="11">
    <location>
        <begin position="20"/>
        <end position="224"/>
    </location>
</feature>
<dbReference type="InterPro" id="IPR003280">
    <property type="entry name" value="2pore_dom_K_chnl"/>
</dbReference>
<evidence type="ECO:0000256" key="5">
    <source>
        <dbReference type="ARBA" id="ARBA00022989"/>
    </source>
</evidence>
<comment type="caution">
    <text evidence="13">The sequence shown here is derived from an EMBL/GenBank/DDBJ whole genome shotgun (WGS) entry which is preliminary data.</text>
</comment>
<dbReference type="GO" id="GO:0022841">
    <property type="term" value="F:potassium ion leak channel activity"/>
    <property type="evidence" value="ECO:0007669"/>
    <property type="project" value="TreeGrafter"/>
</dbReference>
<keyword evidence="7 10" id="KW-0472">Membrane</keyword>
<comment type="similarity">
    <text evidence="9">Belongs to the two pore domain potassium channel (TC 1.A.1.8) family.</text>
</comment>
<feature type="transmembrane region" description="Helical" evidence="10">
    <location>
        <begin position="154"/>
        <end position="180"/>
    </location>
</feature>
<evidence type="ECO:0000313" key="14">
    <source>
        <dbReference type="Proteomes" id="UP000316079"/>
    </source>
</evidence>
<evidence type="ECO:0000256" key="9">
    <source>
        <dbReference type="RuleBase" id="RU003857"/>
    </source>
</evidence>
<dbReference type="Proteomes" id="UP000316079">
    <property type="component" value="Unassembled WGS sequence"/>
</dbReference>
<keyword evidence="4" id="KW-0630">Potassium</keyword>
<evidence type="ECO:0000256" key="6">
    <source>
        <dbReference type="ARBA" id="ARBA00023065"/>
    </source>
</evidence>
<comment type="subcellular location">
    <subcellularLocation>
        <location evidence="1">Membrane</location>
        <topology evidence="1">Multi-pass membrane protein</topology>
    </subcellularLocation>
</comment>
<keyword evidence="3 9" id="KW-0812">Transmembrane</keyword>
<feature type="transmembrane region" description="Helical" evidence="10">
    <location>
        <begin position="78"/>
        <end position="96"/>
    </location>
</feature>
<feature type="signal peptide" evidence="11">
    <location>
        <begin position="1"/>
        <end position="19"/>
    </location>
</feature>
<dbReference type="Pfam" id="PF07885">
    <property type="entry name" value="Ion_trans_2"/>
    <property type="match status" value="2"/>
</dbReference>
<name>A0A553MQA0_9TELE</name>
<dbReference type="PANTHER" id="PTHR11003:SF59">
    <property type="entry name" value="POTASSIUM CHANNEL SUBFAMILY K MEMBER 1"/>
    <property type="match status" value="1"/>
</dbReference>
<dbReference type="PANTHER" id="PTHR11003">
    <property type="entry name" value="POTASSIUM CHANNEL, SUBFAMILY K"/>
    <property type="match status" value="1"/>
</dbReference>
<feature type="transmembrane region" description="Helical" evidence="10">
    <location>
        <begin position="108"/>
        <end position="134"/>
    </location>
</feature>
<dbReference type="Gene3D" id="1.10.287.70">
    <property type="match status" value="1"/>
</dbReference>
<evidence type="ECO:0000256" key="4">
    <source>
        <dbReference type="ARBA" id="ARBA00022958"/>
    </source>
</evidence>
<dbReference type="PRINTS" id="PR01333">
    <property type="entry name" value="2POREKCHANEL"/>
</dbReference>
<dbReference type="AlphaFoldDB" id="A0A553MQA0"/>
<accession>A0A553MQA0</accession>
<dbReference type="GO" id="GO:0030322">
    <property type="term" value="P:stabilization of membrane potential"/>
    <property type="evidence" value="ECO:0007669"/>
    <property type="project" value="TreeGrafter"/>
</dbReference>
<dbReference type="EMBL" id="SRMA01027327">
    <property type="protein sequence ID" value="TRY55357.1"/>
    <property type="molecule type" value="Genomic_DNA"/>
</dbReference>
<dbReference type="InterPro" id="IPR013099">
    <property type="entry name" value="K_chnl_dom"/>
</dbReference>
<keyword evidence="8 9" id="KW-0407">Ion channel</keyword>
<evidence type="ECO:0000256" key="8">
    <source>
        <dbReference type="ARBA" id="ARBA00023303"/>
    </source>
</evidence>
<feature type="domain" description="Potassium channel" evidence="12">
    <location>
        <begin position="67"/>
        <end position="130"/>
    </location>
</feature>